<feature type="compositionally biased region" description="Low complexity" evidence="7">
    <location>
        <begin position="382"/>
        <end position="397"/>
    </location>
</feature>
<dbReference type="Proteomes" id="UP000627838">
    <property type="component" value="Unassembled WGS sequence"/>
</dbReference>
<evidence type="ECO:0000256" key="4">
    <source>
        <dbReference type="ARBA" id="ARBA00022741"/>
    </source>
</evidence>
<accession>A0ABR9JS24</accession>
<evidence type="ECO:0000313" key="10">
    <source>
        <dbReference type="Proteomes" id="UP000627838"/>
    </source>
</evidence>
<dbReference type="PANTHER" id="PTHR43289:SF6">
    <property type="entry name" value="SERINE_THREONINE-PROTEIN KINASE NEKL-3"/>
    <property type="match status" value="1"/>
</dbReference>
<name>A0ABR9JS24_9ACTN</name>
<keyword evidence="10" id="KW-1185">Reference proteome</keyword>
<organism evidence="9 10">
    <name type="scientific">Actinomadura algeriensis</name>
    <dbReference type="NCBI Taxonomy" id="1679523"/>
    <lineage>
        <taxon>Bacteria</taxon>
        <taxon>Bacillati</taxon>
        <taxon>Actinomycetota</taxon>
        <taxon>Actinomycetes</taxon>
        <taxon>Streptosporangiales</taxon>
        <taxon>Thermomonosporaceae</taxon>
        <taxon>Actinomadura</taxon>
    </lineage>
</organism>
<dbReference type="Pfam" id="PF00069">
    <property type="entry name" value="Pkinase"/>
    <property type="match status" value="1"/>
</dbReference>
<evidence type="ECO:0000256" key="1">
    <source>
        <dbReference type="ARBA" id="ARBA00012513"/>
    </source>
</evidence>
<comment type="caution">
    <text evidence="9">The sequence shown here is derived from an EMBL/GenBank/DDBJ whole genome shotgun (WGS) entry which is preliminary data.</text>
</comment>
<dbReference type="SMART" id="SM00220">
    <property type="entry name" value="S_TKc"/>
    <property type="match status" value="1"/>
</dbReference>
<evidence type="ECO:0000256" key="3">
    <source>
        <dbReference type="ARBA" id="ARBA00022679"/>
    </source>
</evidence>
<feature type="region of interest" description="Disordered" evidence="7">
    <location>
        <begin position="370"/>
        <end position="419"/>
    </location>
</feature>
<keyword evidence="3" id="KW-0808">Transferase</keyword>
<dbReference type="PROSITE" id="PS50011">
    <property type="entry name" value="PROTEIN_KINASE_DOM"/>
    <property type="match status" value="1"/>
</dbReference>
<dbReference type="PANTHER" id="PTHR43289">
    <property type="entry name" value="MITOGEN-ACTIVATED PROTEIN KINASE KINASE KINASE 20-RELATED"/>
    <property type="match status" value="1"/>
</dbReference>
<proteinExistence type="predicted"/>
<keyword evidence="2" id="KW-0723">Serine/threonine-protein kinase</keyword>
<protein>
    <recommendedName>
        <fullName evidence="1">non-specific serine/threonine protein kinase</fullName>
        <ecNumber evidence="1">2.7.11.1</ecNumber>
    </recommendedName>
</protein>
<keyword evidence="4" id="KW-0547">Nucleotide-binding</keyword>
<keyword evidence="5" id="KW-0418">Kinase</keyword>
<dbReference type="CDD" id="cd14014">
    <property type="entry name" value="STKc_PknB_like"/>
    <property type="match status" value="1"/>
</dbReference>
<evidence type="ECO:0000259" key="8">
    <source>
        <dbReference type="PROSITE" id="PS50011"/>
    </source>
</evidence>
<dbReference type="InterPro" id="IPR000719">
    <property type="entry name" value="Prot_kinase_dom"/>
</dbReference>
<dbReference type="InterPro" id="IPR011009">
    <property type="entry name" value="Kinase-like_dom_sf"/>
</dbReference>
<dbReference type="PROSITE" id="PS00108">
    <property type="entry name" value="PROTEIN_KINASE_ST"/>
    <property type="match status" value="1"/>
</dbReference>
<dbReference type="SUPFAM" id="SSF56112">
    <property type="entry name" value="Protein kinase-like (PK-like)"/>
    <property type="match status" value="1"/>
</dbReference>
<sequence>MREGDRLSGRFVLHENLAPEGMNRRRSVWRAHDEHMGRDVVLKLVGSGEQGTAYASSEARAMARLNHPNVITVFDHVRLGTDGPNWAMMEYAPRGSLSGKRMTPIEAARIGVQIADALDYMHAKRLLHCDVKPSNIVLTENGTAKLTDFGSAYRLDDPTTVSPPWRLSYTPGFAAPEHLAGAPERASDIWALAATMYALVMGRPPGPGLEVPDPELGLLGDLLRTMLHPEPKARPTATRTLERLQAITPLSDEETRDPANPADTGEPLRAAGVEQRGVGPTTPDKTAPGAAVPRQAAGDPPATADRVPPSARQRRLGSGAPSRRKWLIPVLASAAVVLAATTGVVGACTTFGANPGTEAKRPGPAVATAKSTMAVPTGVESTTAAPTTGTSAKAMPAPTEPAPTPIASTSRSESPRPPAGPVVVVTRGETGDYNEHCQAPACAKMHIVMSGFEPNTEYHIEPFSPTDEYSNPGARVTTNDSGYADTDRFDYNGVGEQIYIVVEKNGTEVARSKTIVWPKR</sequence>
<gene>
    <name evidence="9" type="ORF">H4W34_003026</name>
</gene>
<dbReference type="InterPro" id="IPR008271">
    <property type="entry name" value="Ser/Thr_kinase_AS"/>
</dbReference>
<dbReference type="Gene3D" id="1.10.510.10">
    <property type="entry name" value="Transferase(Phosphotransferase) domain 1"/>
    <property type="match status" value="1"/>
</dbReference>
<evidence type="ECO:0000256" key="2">
    <source>
        <dbReference type="ARBA" id="ARBA00022527"/>
    </source>
</evidence>
<keyword evidence="6" id="KW-0067">ATP-binding</keyword>
<feature type="region of interest" description="Disordered" evidence="7">
    <location>
        <begin position="246"/>
        <end position="320"/>
    </location>
</feature>
<dbReference type="EMBL" id="JADBDZ010000001">
    <property type="protein sequence ID" value="MBE1533193.1"/>
    <property type="molecule type" value="Genomic_DNA"/>
</dbReference>
<evidence type="ECO:0000256" key="6">
    <source>
        <dbReference type="ARBA" id="ARBA00022840"/>
    </source>
</evidence>
<dbReference type="RefSeq" id="WP_192759784.1">
    <property type="nucleotide sequence ID" value="NZ_JADBDZ010000001.1"/>
</dbReference>
<evidence type="ECO:0000313" key="9">
    <source>
        <dbReference type="EMBL" id="MBE1533193.1"/>
    </source>
</evidence>
<dbReference type="Gene3D" id="3.30.200.20">
    <property type="entry name" value="Phosphorylase Kinase, domain 1"/>
    <property type="match status" value="1"/>
</dbReference>
<evidence type="ECO:0000256" key="7">
    <source>
        <dbReference type="SAM" id="MobiDB-lite"/>
    </source>
</evidence>
<dbReference type="EC" id="2.7.11.1" evidence="1"/>
<reference evidence="9 10" key="1">
    <citation type="submission" date="2020-10" db="EMBL/GenBank/DDBJ databases">
        <title>Sequencing the genomes of 1000 actinobacteria strains.</title>
        <authorList>
            <person name="Klenk H.-P."/>
        </authorList>
    </citation>
    <scope>NUCLEOTIDE SEQUENCE [LARGE SCALE GENOMIC DNA]</scope>
    <source>
        <strain evidence="9 10">DSM 46744</strain>
    </source>
</reference>
<feature type="domain" description="Protein kinase" evidence="8">
    <location>
        <begin position="14"/>
        <end position="269"/>
    </location>
</feature>
<evidence type="ECO:0000256" key="5">
    <source>
        <dbReference type="ARBA" id="ARBA00022777"/>
    </source>
</evidence>